<comment type="similarity">
    <text evidence="1">Belongs to the non-flavoprotein flavin reductase family.</text>
</comment>
<evidence type="ECO:0000313" key="5">
    <source>
        <dbReference type="Proteomes" id="UP001621418"/>
    </source>
</evidence>
<dbReference type="SMART" id="SM00903">
    <property type="entry name" value="Flavin_Reduct"/>
    <property type="match status" value="1"/>
</dbReference>
<dbReference type="InterPro" id="IPR012349">
    <property type="entry name" value="Split_barrel_FMN-bd"/>
</dbReference>
<reference evidence="4 5" key="1">
    <citation type="submission" date="2022-10" db="EMBL/GenBank/DDBJ databases">
        <title>The complete genomes of actinobacterial strains from the NBC collection.</title>
        <authorList>
            <person name="Joergensen T.S."/>
            <person name="Alvarez Arevalo M."/>
            <person name="Sterndorff E.B."/>
            <person name="Faurdal D."/>
            <person name="Vuksanovic O."/>
            <person name="Mourched A.-S."/>
            <person name="Charusanti P."/>
            <person name="Shaw S."/>
            <person name="Blin K."/>
            <person name="Weber T."/>
        </authorList>
    </citation>
    <scope>NUCLEOTIDE SEQUENCE [LARGE SCALE GENOMIC DNA]</scope>
    <source>
        <strain evidence="4 5">NBC_01413</strain>
    </source>
</reference>
<dbReference type="SUPFAM" id="SSF50475">
    <property type="entry name" value="FMN-binding split barrel"/>
    <property type="match status" value="1"/>
</dbReference>
<protein>
    <submittedName>
        <fullName evidence="4">Flavin reductase family protein</fullName>
    </submittedName>
</protein>
<dbReference type="PANTHER" id="PTHR30466:SF11">
    <property type="entry name" value="FLAVIN-DEPENDENT MONOOXYGENASE, REDUCTASE SUBUNIT HSAB"/>
    <property type="match status" value="1"/>
</dbReference>
<dbReference type="PANTHER" id="PTHR30466">
    <property type="entry name" value="FLAVIN REDUCTASE"/>
    <property type="match status" value="1"/>
</dbReference>
<dbReference type="PROSITE" id="PS51257">
    <property type="entry name" value="PROKAR_LIPOPROTEIN"/>
    <property type="match status" value="1"/>
</dbReference>
<evidence type="ECO:0000259" key="3">
    <source>
        <dbReference type="SMART" id="SM00903"/>
    </source>
</evidence>
<dbReference type="Pfam" id="PF01613">
    <property type="entry name" value="Flavin_Reduct"/>
    <property type="match status" value="1"/>
</dbReference>
<dbReference type="RefSeq" id="WP_405146811.1">
    <property type="nucleotide sequence ID" value="NZ_CP109527.1"/>
</dbReference>
<gene>
    <name evidence="4" type="ORF">OG308_24350</name>
</gene>
<name>A0ABZ1N3A3_9NOCA</name>
<proteinExistence type="inferred from homology"/>
<accession>A0ABZ1N3A3</accession>
<evidence type="ECO:0000256" key="1">
    <source>
        <dbReference type="ARBA" id="ARBA00008898"/>
    </source>
</evidence>
<dbReference type="EMBL" id="CP109527">
    <property type="protein sequence ID" value="WTY34434.1"/>
    <property type="molecule type" value="Genomic_DNA"/>
</dbReference>
<keyword evidence="2" id="KW-0560">Oxidoreductase</keyword>
<feature type="domain" description="Flavin reductase like" evidence="3">
    <location>
        <begin position="1"/>
        <end position="110"/>
    </location>
</feature>
<evidence type="ECO:0000313" key="4">
    <source>
        <dbReference type="EMBL" id="WTY34434.1"/>
    </source>
</evidence>
<evidence type="ECO:0000256" key="2">
    <source>
        <dbReference type="ARBA" id="ARBA00023002"/>
    </source>
</evidence>
<dbReference type="InterPro" id="IPR050268">
    <property type="entry name" value="NADH-dep_flavin_reductase"/>
</dbReference>
<dbReference type="Proteomes" id="UP001621418">
    <property type="component" value="Chromosome"/>
</dbReference>
<dbReference type="Gene3D" id="2.30.110.10">
    <property type="entry name" value="Electron Transport, Fmn-binding Protein, Chain A"/>
    <property type="match status" value="1"/>
</dbReference>
<dbReference type="InterPro" id="IPR002563">
    <property type="entry name" value="Flavin_Rdtase-like_dom"/>
</dbReference>
<keyword evidence="5" id="KW-1185">Reference proteome</keyword>
<sequence>MLRGIYGTFSNGVTSACAERDGSQVGVLGSQQVSTCKRLASTSEDRFADAQYTAADGGAVLMHWAAAWFECTVHQVIRAGDHDVILLRVEAVQDHPETTPLVLHASSFRTLASAES</sequence>
<organism evidence="4 5">
    <name type="scientific">Nocardia salmonicida</name>
    <dbReference type="NCBI Taxonomy" id="53431"/>
    <lineage>
        <taxon>Bacteria</taxon>
        <taxon>Bacillati</taxon>
        <taxon>Actinomycetota</taxon>
        <taxon>Actinomycetes</taxon>
        <taxon>Mycobacteriales</taxon>
        <taxon>Nocardiaceae</taxon>
        <taxon>Nocardia</taxon>
    </lineage>
</organism>